<feature type="compositionally biased region" description="Basic and acidic residues" evidence="1">
    <location>
        <begin position="21"/>
        <end position="31"/>
    </location>
</feature>
<protein>
    <submittedName>
        <fullName evidence="2">Uncharacterized protein</fullName>
    </submittedName>
</protein>
<evidence type="ECO:0000256" key="1">
    <source>
        <dbReference type="SAM" id="MobiDB-lite"/>
    </source>
</evidence>
<evidence type="ECO:0000313" key="2">
    <source>
        <dbReference type="EMBL" id="CAI9175797.1"/>
    </source>
</evidence>
<organism evidence="2 3">
    <name type="scientific">Rangifer tarandus platyrhynchus</name>
    <name type="common">Svalbard reindeer</name>
    <dbReference type="NCBI Taxonomy" id="3082113"/>
    <lineage>
        <taxon>Eukaryota</taxon>
        <taxon>Metazoa</taxon>
        <taxon>Chordata</taxon>
        <taxon>Craniata</taxon>
        <taxon>Vertebrata</taxon>
        <taxon>Euteleostomi</taxon>
        <taxon>Mammalia</taxon>
        <taxon>Eutheria</taxon>
        <taxon>Laurasiatheria</taxon>
        <taxon>Artiodactyla</taxon>
        <taxon>Ruminantia</taxon>
        <taxon>Pecora</taxon>
        <taxon>Cervidae</taxon>
        <taxon>Odocoileinae</taxon>
        <taxon>Rangifer</taxon>
    </lineage>
</organism>
<feature type="region of interest" description="Disordered" evidence="1">
    <location>
        <begin position="21"/>
        <end position="45"/>
    </location>
</feature>
<proteinExistence type="predicted"/>
<sequence>MTEKEVSMDLIGSQVLLSKTMKNDPQKEFRENQAATPRTELPLPSQSLSARAWGAEWFKEGPTSTFGTLMPAVGCHLTGRALVSVVWCHTPTPQTCSGVGLAKKFI</sequence>
<dbReference type="Proteomes" id="UP001176941">
    <property type="component" value="Chromosome 5"/>
</dbReference>
<dbReference type="EMBL" id="OX459941">
    <property type="protein sequence ID" value="CAI9175797.1"/>
    <property type="molecule type" value="Genomic_DNA"/>
</dbReference>
<name>A0ABN8ZSP2_RANTA</name>
<reference evidence="2" key="1">
    <citation type="submission" date="2023-04" db="EMBL/GenBank/DDBJ databases">
        <authorList>
            <consortium name="ELIXIR-Norway"/>
        </authorList>
    </citation>
    <scope>NUCLEOTIDE SEQUENCE [LARGE SCALE GENOMIC DNA]</scope>
</reference>
<keyword evidence="3" id="KW-1185">Reference proteome</keyword>
<evidence type="ECO:0000313" key="3">
    <source>
        <dbReference type="Proteomes" id="UP001176941"/>
    </source>
</evidence>
<gene>
    <name evidence="2" type="ORF">MRATA1EN1_LOCUS24759</name>
</gene>
<accession>A0ABN8ZSP2</accession>